<evidence type="ECO:0000313" key="2">
    <source>
        <dbReference type="EMBL" id="QDU59593.1"/>
    </source>
</evidence>
<accession>A0A518AXZ5</accession>
<dbReference type="AlphaFoldDB" id="A0A518AXZ5"/>
<sequence>MRSICVPVLYGMISLVPAGCSIPSRPVVGQPSPTGPRPHIVQAAFFADEEIDGQELFAQSIPDVLSVEDETDTIAELPDLIGLALEQNPRLAQVGWAVDVARGRALQAGLYPNPVFAVTGNEISDRTGPGGIWSTFGEQEFVTAHKLGLSRAAALKEVDQATLAVISERYVIFTEVRRAFFEAVTLQQRAEILTELVGLAEQSVRNAQQLLEAKEGAVLDVVQFEVDLERYRADLEATQQALPAAYRKVAASVGVDELTIRHLVGTLDLPLPEYELDPIRLYVLGIHPDIRSAQVGVERARLVLRRAEVEPIPNVTVGAGYTYQGQNRSNDWDIGVSVPIPTWDRNQGNIFAARAQVSEAVRQIGRVENELVDRLATSFSAYAAARARAVRYRDLIVPKAQQTYSLSLKAYQGGQFQYLRVLEAQRAVVEAKLELVRSLGDMWEAASVIAGLMLEDQWPPTSETPQPERNDP</sequence>
<gene>
    <name evidence="2" type="primary">czcC_1</name>
    <name evidence="2" type="ORF">Pan216_04240</name>
</gene>
<dbReference type="PANTHER" id="PTHR30203">
    <property type="entry name" value="OUTER MEMBRANE CATION EFFLUX PROTEIN"/>
    <property type="match status" value="1"/>
</dbReference>
<dbReference type="GO" id="GO:0015562">
    <property type="term" value="F:efflux transmembrane transporter activity"/>
    <property type="evidence" value="ECO:0007669"/>
    <property type="project" value="InterPro"/>
</dbReference>
<proteinExistence type="inferred from homology"/>
<evidence type="ECO:0000256" key="1">
    <source>
        <dbReference type="ARBA" id="ARBA00007613"/>
    </source>
</evidence>
<reference evidence="2 3" key="1">
    <citation type="submission" date="2019-02" db="EMBL/GenBank/DDBJ databases">
        <title>Deep-cultivation of Planctomycetes and their phenomic and genomic characterization uncovers novel biology.</title>
        <authorList>
            <person name="Wiegand S."/>
            <person name="Jogler M."/>
            <person name="Boedeker C."/>
            <person name="Pinto D."/>
            <person name="Vollmers J."/>
            <person name="Rivas-Marin E."/>
            <person name="Kohn T."/>
            <person name="Peeters S.H."/>
            <person name="Heuer A."/>
            <person name="Rast P."/>
            <person name="Oberbeckmann S."/>
            <person name="Bunk B."/>
            <person name="Jeske O."/>
            <person name="Meyerdierks A."/>
            <person name="Storesund J.E."/>
            <person name="Kallscheuer N."/>
            <person name="Luecker S."/>
            <person name="Lage O.M."/>
            <person name="Pohl T."/>
            <person name="Merkel B.J."/>
            <person name="Hornburger P."/>
            <person name="Mueller R.-W."/>
            <person name="Bruemmer F."/>
            <person name="Labrenz M."/>
            <person name="Spormann A.M."/>
            <person name="Op den Camp H."/>
            <person name="Overmann J."/>
            <person name="Amann R."/>
            <person name="Jetten M.S.M."/>
            <person name="Mascher T."/>
            <person name="Medema M.H."/>
            <person name="Devos D.P."/>
            <person name="Kaster A.-K."/>
            <person name="Ovreas L."/>
            <person name="Rohde M."/>
            <person name="Galperin M.Y."/>
            <person name="Jogler C."/>
        </authorList>
    </citation>
    <scope>NUCLEOTIDE SEQUENCE [LARGE SCALE GENOMIC DNA]</scope>
    <source>
        <strain evidence="2 3">Pan216</strain>
    </source>
</reference>
<dbReference type="SUPFAM" id="SSF56954">
    <property type="entry name" value="Outer membrane efflux proteins (OEP)"/>
    <property type="match status" value="1"/>
</dbReference>
<dbReference type="Proteomes" id="UP000317093">
    <property type="component" value="Chromosome"/>
</dbReference>
<organism evidence="2 3">
    <name type="scientific">Kolteria novifilia</name>
    <dbReference type="NCBI Taxonomy" id="2527975"/>
    <lineage>
        <taxon>Bacteria</taxon>
        <taxon>Pseudomonadati</taxon>
        <taxon>Planctomycetota</taxon>
        <taxon>Planctomycetia</taxon>
        <taxon>Kolteriales</taxon>
        <taxon>Kolteriaceae</taxon>
        <taxon>Kolteria</taxon>
    </lineage>
</organism>
<name>A0A518AXZ5_9BACT</name>
<evidence type="ECO:0000313" key="3">
    <source>
        <dbReference type="Proteomes" id="UP000317093"/>
    </source>
</evidence>
<dbReference type="Pfam" id="PF02321">
    <property type="entry name" value="OEP"/>
    <property type="match status" value="1"/>
</dbReference>
<dbReference type="PANTHER" id="PTHR30203:SF24">
    <property type="entry name" value="BLR4935 PROTEIN"/>
    <property type="match status" value="1"/>
</dbReference>
<dbReference type="EMBL" id="CP036279">
    <property type="protein sequence ID" value="QDU59593.1"/>
    <property type="molecule type" value="Genomic_DNA"/>
</dbReference>
<keyword evidence="3" id="KW-1185">Reference proteome</keyword>
<dbReference type="Gene3D" id="1.20.1600.10">
    <property type="entry name" value="Outer membrane efflux proteins (OEP)"/>
    <property type="match status" value="1"/>
</dbReference>
<comment type="similarity">
    <text evidence="1">Belongs to the outer membrane factor (OMF) (TC 1.B.17) family.</text>
</comment>
<dbReference type="KEGG" id="knv:Pan216_04240"/>
<dbReference type="InterPro" id="IPR010131">
    <property type="entry name" value="MdtP/NodT-like"/>
</dbReference>
<dbReference type="InterPro" id="IPR003423">
    <property type="entry name" value="OMP_efflux"/>
</dbReference>
<protein>
    <submittedName>
        <fullName evidence="2">Cobalt-zinc-cadmium resistance protein CzcC</fullName>
    </submittedName>
</protein>